<keyword evidence="3" id="KW-1185">Reference proteome</keyword>
<feature type="compositionally biased region" description="Basic and acidic residues" evidence="1">
    <location>
        <begin position="26"/>
        <end position="40"/>
    </location>
</feature>
<organism evidence="2 3">
    <name type="scientific">Puccinia graminis f. sp. tritici</name>
    <dbReference type="NCBI Taxonomy" id="56615"/>
    <lineage>
        <taxon>Eukaryota</taxon>
        <taxon>Fungi</taxon>
        <taxon>Dikarya</taxon>
        <taxon>Basidiomycota</taxon>
        <taxon>Pucciniomycotina</taxon>
        <taxon>Pucciniomycetes</taxon>
        <taxon>Pucciniales</taxon>
        <taxon>Pucciniaceae</taxon>
        <taxon>Puccinia</taxon>
    </lineage>
</organism>
<dbReference type="Proteomes" id="UP000324748">
    <property type="component" value="Unassembled WGS sequence"/>
</dbReference>
<evidence type="ECO:0000313" key="3">
    <source>
        <dbReference type="Proteomes" id="UP000324748"/>
    </source>
</evidence>
<accession>A0A5B0ML19</accession>
<name>A0A5B0ML19_PUCGR</name>
<dbReference type="AlphaFoldDB" id="A0A5B0ML19"/>
<gene>
    <name evidence="2" type="ORF">PGT21_007536</name>
</gene>
<dbReference type="EMBL" id="VSWC01000144">
    <property type="protein sequence ID" value="KAA1077431.1"/>
    <property type="molecule type" value="Genomic_DNA"/>
</dbReference>
<comment type="caution">
    <text evidence="2">The sequence shown here is derived from an EMBL/GenBank/DDBJ whole genome shotgun (WGS) entry which is preliminary data.</text>
</comment>
<reference evidence="2 3" key="1">
    <citation type="submission" date="2019-05" db="EMBL/GenBank/DDBJ databases">
        <title>Emergence of the Ug99 lineage of the wheat stem rust pathogen through somatic hybridization.</title>
        <authorList>
            <person name="Li F."/>
            <person name="Upadhyaya N.M."/>
            <person name="Sperschneider J."/>
            <person name="Matny O."/>
            <person name="Nguyen-Phuc H."/>
            <person name="Mago R."/>
            <person name="Raley C."/>
            <person name="Miller M.E."/>
            <person name="Silverstein K.A.T."/>
            <person name="Henningsen E."/>
            <person name="Hirsch C.D."/>
            <person name="Visser B."/>
            <person name="Pretorius Z.A."/>
            <person name="Steffenson B.J."/>
            <person name="Schwessinger B."/>
            <person name="Dodds P.N."/>
            <person name="Figueroa M."/>
        </authorList>
    </citation>
    <scope>NUCLEOTIDE SEQUENCE [LARGE SCALE GENOMIC DNA]</scope>
    <source>
        <strain evidence="2">21-0</strain>
    </source>
</reference>
<evidence type="ECO:0000313" key="2">
    <source>
        <dbReference type="EMBL" id="KAA1077431.1"/>
    </source>
</evidence>
<evidence type="ECO:0000256" key="1">
    <source>
        <dbReference type="SAM" id="MobiDB-lite"/>
    </source>
</evidence>
<feature type="compositionally biased region" description="Polar residues" evidence="1">
    <location>
        <begin position="41"/>
        <end position="53"/>
    </location>
</feature>
<feature type="region of interest" description="Disordered" evidence="1">
    <location>
        <begin position="1"/>
        <end position="53"/>
    </location>
</feature>
<proteinExistence type="predicted"/>
<sequence length="100" mass="11270">MPPRTRLKTHATGDQDRPSDTPPPDQPHDNNNKEVGRTLSKEPTSPHHSNHLLTNAEELERACKVATNTVSSSYNSYKVPELSDQKDKSGRFMIAYHCKM</sequence>
<protein>
    <submittedName>
        <fullName evidence="2">Uncharacterized protein</fullName>
    </submittedName>
</protein>